<evidence type="ECO:0000256" key="3">
    <source>
        <dbReference type="ARBA" id="ARBA00022679"/>
    </source>
</evidence>
<accession>G0UYY8</accession>
<dbReference type="SUPFAM" id="SSF55060">
    <property type="entry name" value="GHMP Kinase, C-terminal domain"/>
    <property type="match status" value="1"/>
</dbReference>
<sequence length="330" mass="35480">MRRAVKSRTDGRHIGFGKVILFGEHFVVYGAEAIVAGISEYTTCDLSLLKGRPGVVEVVDRRPAVPGYIDEKREEQRVAHALVLRHLNIDTTSDGLRVTLGGPLIPSSGIGASASDVVALSRALNELYALGLSEACINRSAYAGECGYHGTPSGADNTAATYGGLISFRRVGKESVFERLTLRKPLSLVVCSTGITASTTKVVADVARLKTSDPKWFDELFRRYNACVQEAQLVLQRGDLRRLGQLMDINHEICQKLTVSCEELDAIVMCCRACGALGAKMSGTGRGGLVVALAENNGERDRIAEAVKKQCTSAKFVWKYSVQSAGGGKL</sequence>
<comment type="catalytic activity">
    <reaction evidence="10">
        <text>(R)-mevalonate + ATP = (R)-5-phosphomevalonate + ADP + H(+)</text>
        <dbReference type="Rhea" id="RHEA:17065"/>
        <dbReference type="ChEBI" id="CHEBI:15378"/>
        <dbReference type="ChEBI" id="CHEBI:30616"/>
        <dbReference type="ChEBI" id="CHEBI:36464"/>
        <dbReference type="ChEBI" id="CHEBI:58146"/>
        <dbReference type="ChEBI" id="CHEBI:456216"/>
        <dbReference type="EC" id="2.7.1.36"/>
    </reaction>
</comment>
<feature type="domain" description="GHMP kinase N-terminal" evidence="11">
    <location>
        <begin position="83"/>
        <end position="164"/>
    </location>
</feature>
<evidence type="ECO:0000256" key="8">
    <source>
        <dbReference type="ARBA" id="ARBA00023098"/>
    </source>
</evidence>
<evidence type="ECO:0000256" key="4">
    <source>
        <dbReference type="ARBA" id="ARBA00022741"/>
    </source>
</evidence>
<gene>
    <name evidence="13" type="ORF">TCIL3000_10_13910</name>
</gene>
<evidence type="ECO:0000256" key="5">
    <source>
        <dbReference type="ARBA" id="ARBA00022777"/>
    </source>
</evidence>
<keyword evidence="2 10" id="KW-0444">Lipid biosynthesis</keyword>
<dbReference type="GO" id="GO:0016126">
    <property type="term" value="P:sterol biosynthetic process"/>
    <property type="evidence" value="ECO:0007669"/>
    <property type="project" value="UniProtKB-KW"/>
</dbReference>
<dbReference type="EC" id="2.7.1.36" evidence="10"/>
<dbReference type="VEuPathDB" id="TriTrypDB:TcIL3000_10_13910"/>
<dbReference type="FunFam" id="3.30.230.10:FF:000127">
    <property type="entry name" value="Mevalonate kinase"/>
    <property type="match status" value="1"/>
</dbReference>
<feature type="domain" description="GHMP kinase C-terminal" evidence="12">
    <location>
        <begin position="235"/>
        <end position="311"/>
    </location>
</feature>
<organism evidence="13">
    <name type="scientific">Trypanosoma congolense (strain IL3000)</name>
    <dbReference type="NCBI Taxonomy" id="1068625"/>
    <lineage>
        <taxon>Eukaryota</taxon>
        <taxon>Discoba</taxon>
        <taxon>Euglenozoa</taxon>
        <taxon>Kinetoplastea</taxon>
        <taxon>Metakinetoplastina</taxon>
        <taxon>Trypanosomatida</taxon>
        <taxon>Trypanosomatidae</taxon>
        <taxon>Trypanosoma</taxon>
        <taxon>Nannomonas</taxon>
    </lineage>
</organism>
<reference evidence="13" key="1">
    <citation type="journal article" date="2012" name="Proc. Natl. Acad. Sci. U.S.A.">
        <title>Antigenic diversity is generated by distinct evolutionary mechanisms in African trypanosome species.</title>
        <authorList>
            <person name="Jackson A.P."/>
            <person name="Berry A."/>
            <person name="Aslett M."/>
            <person name="Allison H.C."/>
            <person name="Burton P."/>
            <person name="Vavrova-Anderson J."/>
            <person name="Brown R."/>
            <person name="Browne H."/>
            <person name="Corton N."/>
            <person name="Hauser H."/>
            <person name="Gamble J."/>
            <person name="Gilderthorp R."/>
            <person name="Marcello L."/>
            <person name="McQuillan J."/>
            <person name="Otto T.D."/>
            <person name="Quail M.A."/>
            <person name="Sanders M.J."/>
            <person name="van Tonder A."/>
            <person name="Ginger M.L."/>
            <person name="Field M.C."/>
            <person name="Barry J.D."/>
            <person name="Hertz-Fowler C."/>
            <person name="Berriman M."/>
        </authorList>
    </citation>
    <scope>NUCLEOTIDE SEQUENCE</scope>
    <source>
        <strain evidence="13">IL3000</strain>
    </source>
</reference>
<dbReference type="EMBL" id="HE575323">
    <property type="protein sequence ID" value="CCC94606.1"/>
    <property type="molecule type" value="Genomic_DNA"/>
</dbReference>
<keyword evidence="10" id="KW-0756">Sterol biosynthesis</keyword>
<keyword evidence="4 10" id="KW-0547">Nucleotide-binding</keyword>
<dbReference type="InterPro" id="IPR006204">
    <property type="entry name" value="GHMP_kinase_N_dom"/>
</dbReference>
<keyword evidence="10" id="KW-0752">Steroid biosynthesis</keyword>
<dbReference type="PRINTS" id="PR00959">
    <property type="entry name" value="MEVGALKINASE"/>
</dbReference>
<dbReference type="AlphaFoldDB" id="G0UYY8"/>
<evidence type="ECO:0000256" key="10">
    <source>
        <dbReference type="RuleBase" id="RU363087"/>
    </source>
</evidence>
<evidence type="ECO:0000256" key="9">
    <source>
        <dbReference type="ARBA" id="ARBA00029438"/>
    </source>
</evidence>
<keyword evidence="7" id="KW-0460">Magnesium</keyword>
<dbReference type="NCBIfam" id="TIGR00549">
    <property type="entry name" value="mevalon_kin"/>
    <property type="match status" value="1"/>
</dbReference>
<dbReference type="InterPro" id="IPR036554">
    <property type="entry name" value="GHMP_kinase_C_sf"/>
</dbReference>
<evidence type="ECO:0000313" key="13">
    <source>
        <dbReference type="EMBL" id="CCC94606.1"/>
    </source>
</evidence>
<keyword evidence="1 10" id="KW-0963">Cytoplasm</keyword>
<comment type="subcellular location">
    <subcellularLocation>
        <location evidence="10">Cytoplasm</location>
    </subcellularLocation>
</comment>
<dbReference type="FunFam" id="3.30.70.890:FF:000024">
    <property type="entry name" value="Mevalonate kinase"/>
    <property type="match status" value="1"/>
</dbReference>
<keyword evidence="3 10" id="KW-0808">Transferase</keyword>
<proteinExistence type="inferred from homology"/>
<dbReference type="InterPro" id="IPR013750">
    <property type="entry name" value="GHMP_kinase_C_dom"/>
</dbReference>
<evidence type="ECO:0000259" key="12">
    <source>
        <dbReference type="Pfam" id="PF08544"/>
    </source>
</evidence>
<keyword evidence="6 10" id="KW-0067">ATP-binding</keyword>
<dbReference type="Pfam" id="PF08544">
    <property type="entry name" value="GHMP_kinases_C"/>
    <property type="match status" value="1"/>
</dbReference>
<name>G0UYY8_TRYCI</name>
<evidence type="ECO:0000256" key="1">
    <source>
        <dbReference type="ARBA" id="ARBA00022490"/>
    </source>
</evidence>
<dbReference type="GO" id="GO:0005524">
    <property type="term" value="F:ATP binding"/>
    <property type="evidence" value="ECO:0007669"/>
    <property type="project" value="UniProtKB-KW"/>
</dbReference>
<comment type="pathway">
    <text evidence="9 10">Isoprenoid biosynthesis; isopentenyl diphosphate biosynthesis via mevalonate pathway; isopentenyl diphosphate from (R)-mevalonate: step 1/3.</text>
</comment>
<dbReference type="GO" id="GO:0019287">
    <property type="term" value="P:isopentenyl diphosphate biosynthetic process, mevalonate pathway"/>
    <property type="evidence" value="ECO:0007669"/>
    <property type="project" value="UniProtKB-UniPathway"/>
</dbReference>
<keyword evidence="8 10" id="KW-0443">Lipid metabolism</keyword>
<dbReference type="InterPro" id="IPR006205">
    <property type="entry name" value="Mev_gal_kin"/>
</dbReference>
<evidence type="ECO:0000256" key="7">
    <source>
        <dbReference type="ARBA" id="ARBA00022842"/>
    </source>
</evidence>
<dbReference type="PANTHER" id="PTHR43290">
    <property type="entry name" value="MEVALONATE KINASE"/>
    <property type="match status" value="1"/>
</dbReference>
<protein>
    <recommendedName>
        <fullName evidence="10">Mevalonate kinase</fullName>
        <shortName evidence="10">MK</shortName>
        <ecNumber evidence="10">2.7.1.36</ecNumber>
    </recommendedName>
</protein>
<evidence type="ECO:0000259" key="11">
    <source>
        <dbReference type="Pfam" id="PF00288"/>
    </source>
</evidence>
<dbReference type="InterPro" id="IPR014721">
    <property type="entry name" value="Ribsml_uS5_D2-typ_fold_subgr"/>
</dbReference>
<dbReference type="Pfam" id="PF00288">
    <property type="entry name" value="GHMP_kinases_N"/>
    <property type="match status" value="1"/>
</dbReference>
<keyword evidence="5 10" id="KW-0418">Kinase</keyword>
<comment type="similarity">
    <text evidence="10">Belongs to the GHMP kinase family. Mevalonate kinase subfamily.</text>
</comment>
<dbReference type="Gene3D" id="3.30.230.10">
    <property type="match status" value="1"/>
</dbReference>
<dbReference type="PANTHER" id="PTHR43290:SF2">
    <property type="entry name" value="MEVALONATE KINASE"/>
    <property type="match status" value="1"/>
</dbReference>
<dbReference type="InterPro" id="IPR020568">
    <property type="entry name" value="Ribosomal_Su5_D2-typ_SF"/>
</dbReference>
<evidence type="ECO:0000256" key="2">
    <source>
        <dbReference type="ARBA" id="ARBA00022516"/>
    </source>
</evidence>
<dbReference type="Gene3D" id="3.30.70.890">
    <property type="entry name" value="GHMP kinase, C-terminal domain"/>
    <property type="match status" value="1"/>
</dbReference>
<keyword evidence="10" id="KW-1207">Sterol metabolism</keyword>
<keyword evidence="10" id="KW-0753">Steroid metabolism</keyword>
<dbReference type="GO" id="GO:0005829">
    <property type="term" value="C:cytosol"/>
    <property type="evidence" value="ECO:0007669"/>
    <property type="project" value="TreeGrafter"/>
</dbReference>
<dbReference type="SUPFAM" id="SSF54211">
    <property type="entry name" value="Ribosomal protein S5 domain 2-like"/>
    <property type="match status" value="1"/>
</dbReference>
<dbReference type="UniPathway" id="UPA00057">
    <property type="reaction ID" value="UER00098"/>
</dbReference>
<dbReference type="GO" id="GO:0004496">
    <property type="term" value="F:mevalonate kinase activity"/>
    <property type="evidence" value="ECO:0007669"/>
    <property type="project" value="UniProtKB-EC"/>
</dbReference>
<evidence type="ECO:0000256" key="6">
    <source>
        <dbReference type="ARBA" id="ARBA00022840"/>
    </source>
</evidence>